<dbReference type="GO" id="GO:0045130">
    <property type="term" value="F:keratan sulfotransferase activity"/>
    <property type="evidence" value="ECO:0007669"/>
    <property type="project" value="UniProtKB-EC"/>
</dbReference>
<dbReference type="EC" id="2.8.2.21" evidence="2"/>
<dbReference type="InterPro" id="IPR000863">
    <property type="entry name" value="Sulfotransferase_dom"/>
</dbReference>
<proteinExistence type="predicted"/>
<name>A0A6J8BNX4_MYTCO</name>
<dbReference type="PANTHER" id="PTHR10704">
    <property type="entry name" value="CARBOHYDRATE SULFOTRANSFERASE"/>
    <property type="match status" value="1"/>
</dbReference>
<protein>
    <submittedName>
        <fullName evidence="2">CHST1</fullName>
        <ecNumber evidence="2">2.8.2.21</ecNumber>
    </submittedName>
</protein>
<dbReference type="PANTHER" id="PTHR10704:SF44">
    <property type="entry name" value="LD35051P-RELATED"/>
    <property type="match status" value="1"/>
</dbReference>
<dbReference type="Proteomes" id="UP000507470">
    <property type="component" value="Unassembled WGS sequence"/>
</dbReference>
<accession>A0A6J8BNX4</accession>
<keyword evidence="2" id="KW-0808">Transferase</keyword>
<evidence type="ECO:0000313" key="2">
    <source>
        <dbReference type="EMBL" id="CAC5385523.1"/>
    </source>
</evidence>
<reference evidence="2 3" key="1">
    <citation type="submission" date="2020-06" db="EMBL/GenBank/DDBJ databases">
        <authorList>
            <person name="Li R."/>
            <person name="Bekaert M."/>
        </authorList>
    </citation>
    <scope>NUCLEOTIDE SEQUENCE [LARGE SCALE GENOMIC DNA]</scope>
    <source>
        <strain evidence="3">wild</strain>
    </source>
</reference>
<dbReference type="Gene3D" id="3.40.50.300">
    <property type="entry name" value="P-loop containing nucleotide triphosphate hydrolases"/>
    <property type="match status" value="1"/>
</dbReference>
<dbReference type="InterPro" id="IPR027417">
    <property type="entry name" value="P-loop_NTPase"/>
</dbReference>
<dbReference type="GO" id="GO:0006790">
    <property type="term" value="P:sulfur compound metabolic process"/>
    <property type="evidence" value="ECO:0007669"/>
    <property type="project" value="TreeGrafter"/>
</dbReference>
<dbReference type="SUPFAM" id="SSF52540">
    <property type="entry name" value="P-loop containing nucleoside triphosphate hydrolases"/>
    <property type="match status" value="1"/>
</dbReference>
<dbReference type="Pfam" id="PF00685">
    <property type="entry name" value="Sulfotransfer_1"/>
    <property type="match status" value="1"/>
</dbReference>
<dbReference type="OrthoDB" id="6138663at2759"/>
<evidence type="ECO:0000259" key="1">
    <source>
        <dbReference type="Pfam" id="PF00685"/>
    </source>
</evidence>
<sequence length="459" mass="53318">MLSVTEYDIRQVTAAYLKYAPDRMGGGGRKKKPVAADNGYYFLLDIQFFKVIMCFCFSNDTVSKRQDCYSKVGYPMFQGKYNLKNNNVSVPPQHKSVVTTGVNSSVVAKPMGTKKVKTLNVTAVYRVNKILLASYMRSGSTFSSDLIYQNRGVFLIFEPFWHICRWQTKPIHYTWDAICRNSEEEIRNLNKISDVLHDMFMCNLFHLPAEILKSLWFFQQGTGYAILNKCYQFYKNRQDNVSAAFDSATKGKCIRNLEAMCKNSSTILIKTIRLSFDQLLKIVTKIPELKVVHLVRDPRAILHSREEAKQIDYRHIRNESHGLCFKMANNINIGNHLMKEKVFFLKYECLAANPVIIAKTLYSFLNLRYTRKIDSWLITHTQGDVSSFDRKFIAHVANSRLVSLKWIYTVPKDVLKLIDKECRNVYKSLRLSDSQTILQKYTYINKFNMTKVYDNMCNE</sequence>
<keyword evidence="3" id="KW-1185">Reference proteome</keyword>
<dbReference type="GO" id="GO:0001517">
    <property type="term" value="F:N-acetylglucosamine 6-O-sulfotransferase activity"/>
    <property type="evidence" value="ECO:0007669"/>
    <property type="project" value="TreeGrafter"/>
</dbReference>
<evidence type="ECO:0000313" key="3">
    <source>
        <dbReference type="Proteomes" id="UP000507470"/>
    </source>
</evidence>
<gene>
    <name evidence="2" type="ORF">MCOR_21059</name>
</gene>
<dbReference type="EMBL" id="CACVKT020003731">
    <property type="protein sequence ID" value="CAC5385523.1"/>
    <property type="molecule type" value="Genomic_DNA"/>
</dbReference>
<dbReference type="GO" id="GO:0006044">
    <property type="term" value="P:N-acetylglucosamine metabolic process"/>
    <property type="evidence" value="ECO:0007669"/>
    <property type="project" value="TreeGrafter"/>
</dbReference>
<organism evidence="2 3">
    <name type="scientific">Mytilus coruscus</name>
    <name type="common">Sea mussel</name>
    <dbReference type="NCBI Taxonomy" id="42192"/>
    <lineage>
        <taxon>Eukaryota</taxon>
        <taxon>Metazoa</taxon>
        <taxon>Spiralia</taxon>
        <taxon>Lophotrochozoa</taxon>
        <taxon>Mollusca</taxon>
        <taxon>Bivalvia</taxon>
        <taxon>Autobranchia</taxon>
        <taxon>Pteriomorphia</taxon>
        <taxon>Mytilida</taxon>
        <taxon>Mytiloidea</taxon>
        <taxon>Mytilidae</taxon>
        <taxon>Mytilinae</taxon>
        <taxon>Mytilus</taxon>
    </lineage>
</organism>
<dbReference type="AlphaFoldDB" id="A0A6J8BNX4"/>
<feature type="domain" description="Sulfotransferase" evidence="1">
    <location>
        <begin position="129"/>
        <end position="382"/>
    </location>
</feature>
<dbReference type="InterPro" id="IPR051135">
    <property type="entry name" value="Gal/GlcNAc/GalNAc_ST"/>
</dbReference>